<sequence>MNSPAAASMAPPPFGTAADVVSLGRSLWKSDWRAAKYPNEWKSNNLSLLSP</sequence>
<name>A0A3B0ZZ59_9ZZZZ</name>
<dbReference type="EMBL" id="UOFP01000156">
    <property type="protein sequence ID" value="VAW86764.1"/>
    <property type="molecule type" value="Genomic_DNA"/>
</dbReference>
<organism evidence="1">
    <name type="scientific">hydrothermal vent metagenome</name>
    <dbReference type="NCBI Taxonomy" id="652676"/>
    <lineage>
        <taxon>unclassified sequences</taxon>
        <taxon>metagenomes</taxon>
        <taxon>ecological metagenomes</taxon>
    </lineage>
</organism>
<reference evidence="1" key="1">
    <citation type="submission" date="2018-06" db="EMBL/GenBank/DDBJ databases">
        <authorList>
            <person name="Zhirakovskaya E."/>
        </authorList>
    </citation>
    <scope>NUCLEOTIDE SEQUENCE</scope>
</reference>
<evidence type="ECO:0000313" key="1">
    <source>
        <dbReference type="EMBL" id="VAW86764.1"/>
    </source>
</evidence>
<accession>A0A3B0ZZ59</accession>
<protein>
    <submittedName>
        <fullName evidence="1">Uncharacterized protein</fullName>
    </submittedName>
</protein>
<proteinExistence type="predicted"/>
<gene>
    <name evidence="1" type="ORF">MNBD_GAMMA18-554</name>
</gene>
<dbReference type="AlphaFoldDB" id="A0A3B0ZZ59"/>